<evidence type="ECO:0000313" key="1">
    <source>
        <dbReference type="EMBL" id="MBA8825303.1"/>
    </source>
</evidence>
<organism evidence="1 2">
    <name type="scientific">Halosaccharopolyspora lacisalsi</name>
    <dbReference type="NCBI Taxonomy" id="1000566"/>
    <lineage>
        <taxon>Bacteria</taxon>
        <taxon>Bacillati</taxon>
        <taxon>Actinomycetota</taxon>
        <taxon>Actinomycetes</taxon>
        <taxon>Pseudonocardiales</taxon>
        <taxon>Pseudonocardiaceae</taxon>
        <taxon>Halosaccharopolyspora</taxon>
    </lineage>
</organism>
<sequence length="101" mass="11081">MSDANPARAVEIPGVDEIVNDRLAAVQAACQVTGPPSDSKVVRQFADEFTRWLKHGHDHTDRLLRRHVLLTITAGRANTGTSDRDAAKLVKIADDLYSYIA</sequence>
<dbReference type="AlphaFoldDB" id="A0A839DWA8"/>
<dbReference type="RefSeq" id="WP_182544505.1">
    <property type="nucleotide sequence ID" value="NZ_JACGWZ010000003.1"/>
</dbReference>
<comment type="caution">
    <text evidence="1">The sequence shown here is derived from an EMBL/GenBank/DDBJ whole genome shotgun (WGS) entry which is preliminary data.</text>
</comment>
<accession>A0A839DWA8</accession>
<protein>
    <submittedName>
        <fullName evidence="1">Uncharacterized protein</fullName>
    </submittedName>
</protein>
<reference evidence="1 2" key="1">
    <citation type="submission" date="2020-07" db="EMBL/GenBank/DDBJ databases">
        <title>Sequencing the genomes of 1000 actinobacteria strains.</title>
        <authorList>
            <person name="Klenk H.-P."/>
        </authorList>
    </citation>
    <scope>NUCLEOTIDE SEQUENCE [LARGE SCALE GENOMIC DNA]</scope>
    <source>
        <strain evidence="1 2">DSM 45975</strain>
    </source>
</reference>
<name>A0A839DWA8_9PSEU</name>
<dbReference type="Proteomes" id="UP000569329">
    <property type="component" value="Unassembled WGS sequence"/>
</dbReference>
<proteinExistence type="predicted"/>
<dbReference type="EMBL" id="JACGWZ010000003">
    <property type="protein sequence ID" value="MBA8825303.1"/>
    <property type="molecule type" value="Genomic_DNA"/>
</dbReference>
<gene>
    <name evidence="1" type="ORF">FHX42_002654</name>
</gene>
<evidence type="ECO:0000313" key="2">
    <source>
        <dbReference type="Proteomes" id="UP000569329"/>
    </source>
</evidence>
<keyword evidence="2" id="KW-1185">Reference proteome</keyword>